<proteinExistence type="predicted"/>
<evidence type="ECO:0000313" key="2">
    <source>
        <dbReference type="WBParaSite" id="ALUE_0001876801-mRNA-1"/>
    </source>
</evidence>
<name>A0A0M3IJE8_ASCLU</name>
<sequence length="76" mass="9221">MSNLLPISTSFCKLFISPSIIYNLFLAFVSRHFCFMMPINFTLHYIYIDKNYQSRKSVHREIVFPFYSRVFQSYFN</sequence>
<dbReference type="Proteomes" id="UP000036681">
    <property type="component" value="Unplaced"/>
</dbReference>
<keyword evidence="1" id="KW-1185">Reference proteome</keyword>
<accession>A0A0M3IJE8</accession>
<evidence type="ECO:0000313" key="1">
    <source>
        <dbReference type="Proteomes" id="UP000036681"/>
    </source>
</evidence>
<dbReference type="WBParaSite" id="ALUE_0001876801-mRNA-1">
    <property type="protein sequence ID" value="ALUE_0001876801-mRNA-1"/>
    <property type="gene ID" value="ALUE_0001876801"/>
</dbReference>
<dbReference type="AlphaFoldDB" id="A0A0M3IJE8"/>
<organism evidence="1 2">
    <name type="scientific">Ascaris lumbricoides</name>
    <name type="common">Giant roundworm</name>
    <dbReference type="NCBI Taxonomy" id="6252"/>
    <lineage>
        <taxon>Eukaryota</taxon>
        <taxon>Metazoa</taxon>
        <taxon>Ecdysozoa</taxon>
        <taxon>Nematoda</taxon>
        <taxon>Chromadorea</taxon>
        <taxon>Rhabditida</taxon>
        <taxon>Spirurina</taxon>
        <taxon>Ascaridomorpha</taxon>
        <taxon>Ascaridoidea</taxon>
        <taxon>Ascarididae</taxon>
        <taxon>Ascaris</taxon>
    </lineage>
</organism>
<reference evidence="2" key="1">
    <citation type="submission" date="2017-02" db="UniProtKB">
        <authorList>
            <consortium name="WormBaseParasite"/>
        </authorList>
    </citation>
    <scope>IDENTIFICATION</scope>
</reference>
<protein>
    <submittedName>
        <fullName evidence="2">Ovule protein</fullName>
    </submittedName>
</protein>